<gene>
    <name evidence="4" type="primary">EAT1</name>
    <name evidence="4" type="ORF">FIM1_2496</name>
</gene>
<keyword evidence="2" id="KW-0378">Hydrolase</keyword>
<evidence type="ECO:0000313" key="4">
    <source>
        <dbReference type="EMBL" id="QGN15800.1"/>
    </source>
</evidence>
<protein>
    <submittedName>
        <fullName evidence="4">Abhydrolase domain-containing protein YGR015C</fullName>
    </submittedName>
</protein>
<dbReference type="Pfam" id="PF00561">
    <property type="entry name" value="Abhydrolase_1"/>
    <property type="match status" value="1"/>
</dbReference>
<evidence type="ECO:0000259" key="3">
    <source>
        <dbReference type="Pfam" id="PF00561"/>
    </source>
</evidence>
<proteinExistence type="inferred from homology"/>
<comment type="similarity">
    <text evidence="1">Belongs to the AB hydrolase superfamily.</text>
</comment>
<dbReference type="EMBL" id="CP015057">
    <property type="protein sequence ID" value="QGN15800.1"/>
    <property type="molecule type" value="Genomic_DNA"/>
</dbReference>
<dbReference type="PANTHER" id="PTHR46118:SF4">
    <property type="entry name" value="PROTEIN ABHD11"/>
    <property type="match status" value="1"/>
</dbReference>
<keyword evidence="5" id="KW-1185">Reference proteome</keyword>
<dbReference type="SUPFAM" id="SSF53474">
    <property type="entry name" value="alpha/beta-Hydrolases"/>
    <property type="match status" value="1"/>
</dbReference>
<dbReference type="PANTHER" id="PTHR46118">
    <property type="entry name" value="PROTEIN ABHD11"/>
    <property type="match status" value="1"/>
</dbReference>
<dbReference type="Proteomes" id="UP000422736">
    <property type="component" value="Chromosome 4"/>
</dbReference>
<dbReference type="Gene3D" id="3.40.50.1820">
    <property type="entry name" value="alpha/beta hydrolase"/>
    <property type="match status" value="1"/>
</dbReference>
<dbReference type="InterPro" id="IPR029058">
    <property type="entry name" value="AB_hydrolase_fold"/>
</dbReference>
<evidence type="ECO:0000256" key="2">
    <source>
        <dbReference type="ARBA" id="ARBA00022801"/>
    </source>
</evidence>
<name>A0ABX6ETZ0_KLUMA</name>
<feature type="domain" description="AB hydrolase-1" evidence="3">
    <location>
        <begin position="33"/>
        <end position="291"/>
    </location>
</feature>
<sequence length="307" mass="34830">MFRRGLHTLATKEVVELAYSHSGGKSAKSHTLPAIITIHGLLGAKAHFKPLTRMLASDLDTDIYSIDLRNHGDSPMARPYDYITNTKDVINFIRTKIGPERPVQMIGFSLGGKISLISALSDKVNVRSCTSIDIPPYETPELDDILTLNYETILKIINGENGYQIKKGEPNWQGKVMNLLRANKCNTNEGIVRYFAAGFVMNKVNKEKKDEFLDFKQPLNEMPDLLDQVKAWPTKEELEANGFKYQTQTPILFCKATKSPFIKRDYSLLGRQFPNYTVEEFNTSHNIAHEAPEQFYKALLTFIKAHE</sequence>
<evidence type="ECO:0000256" key="1">
    <source>
        <dbReference type="ARBA" id="ARBA00008645"/>
    </source>
</evidence>
<evidence type="ECO:0000313" key="5">
    <source>
        <dbReference type="Proteomes" id="UP000422736"/>
    </source>
</evidence>
<accession>A0ABX6ETZ0</accession>
<reference evidence="4 5" key="1">
    <citation type="submission" date="2016-03" db="EMBL/GenBank/DDBJ databases">
        <title>How can Kluyveromyces marxianus grow so fast - potential evolutionary course in Saccharomyces Complex revealed by comparative genomics.</title>
        <authorList>
            <person name="Mo W."/>
            <person name="Lu W."/>
            <person name="Yang X."/>
            <person name="Qi J."/>
            <person name="Lv H."/>
        </authorList>
    </citation>
    <scope>NUCLEOTIDE SEQUENCE [LARGE SCALE GENOMIC DNA]</scope>
    <source>
        <strain evidence="4 5">FIM1</strain>
    </source>
</reference>
<dbReference type="InterPro" id="IPR000073">
    <property type="entry name" value="AB_hydrolase_1"/>
</dbReference>
<organism evidence="4 5">
    <name type="scientific">Kluyveromyces marxianus</name>
    <name type="common">Yeast</name>
    <name type="synonym">Candida kefyr</name>
    <dbReference type="NCBI Taxonomy" id="4911"/>
    <lineage>
        <taxon>Eukaryota</taxon>
        <taxon>Fungi</taxon>
        <taxon>Dikarya</taxon>
        <taxon>Ascomycota</taxon>
        <taxon>Saccharomycotina</taxon>
        <taxon>Saccharomycetes</taxon>
        <taxon>Saccharomycetales</taxon>
        <taxon>Saccharomycetaceae</taxon>
        <taxon>Kluyveromyces</taxon>
    </lineage>
</organism>